<dbReference type="RefSeq" id="WP_154322150.1">
    <property type="nucleotide sequence ID" value="NZ_CP045695.1"/>
</dbReference>
<keyword evidence="2" id="KW-0812">Transmembrane</keyword>
<feature type="region of interest" description="Disordered" evidence="1">
    <location>
        <begin position="102"/>
        <end position="186"/>
    </location>
</feature>
<protein>
    <submittedName>
        <fullName evidence="4">PrgI family protein</fullName>
    </submittedName>
</protein>
<dbReference type="PANTHER" id="PTHR30121:SF6">
    <property type="entry name" value="SLR6007 PROTEIN"/>
    <property type="match status" value="1"/>
</dbReference>
<evidence type="ECO:0000256" key="2">
    <source>
        <dbReference type="SAM" id="Phobius"/>
    </source>
</evidence>
<feature type="compositionally biased region" description="Basic and acidic residues" evidence="1">
    <location>
        <begin position="233"/>
        <end position="261"/>
    </location>
</feature>
<dbReference type="CDD" id="cd01127">
    <property type="entry name" value="TrwB_TraG_TraD_VirD4"/>
    <property type="match status" value="1"/>
</dbReference>
<keyword evidence="2" id="KW-1133">Transmembrane helix</keyword>
<dbReference type="Gene3D" id="3.40.50.300">
    <property type="entry name" value="P-loop containing nucleotide triphosphate hydrolases"/>
    <property type="match status" value="1"/>
</dbReference>
<evidence type="ECO:0000259" key="3">
    <source>
        <dbReference type="Pfam" id="PF19044"/>
    </source>
</evidence>
<dbReference type="Gene3D" id="1.10.8.730">
    <property type="match status" value="1"/>
</dbReference>
<feature type="transmembrane region" description="Helical" evidence="2">
    <location>
        <begin position="36"/>
        <end position="59"/>
    </location>
</feature>
<dbReference type="EMBL" id="VUMB01000005">
    <property type="protein sequence ID" value="MSS39377.1"/>
    <property type="molecule type" value="Genomic_DNA"/>
</dbReference>
<dbReference type="SUPFAM" id="SSF52540">
    <property type="entry name" value="P-loop containing nucleoside triphosphate hydrolases"/>
    <property type="match status" value="1"/>
</dbReference>
<reference evidence="4 5" key="1">
    <citation type="submission" date="2019-08" db="EMBL/GenBank/DDBJ databases">
        <title>In-depth cultivation of the pig gut microbiome towards novel bacterial diversity and tailored functional studies.</title>
        <authorList>
            <person name="Wylensek D."/>
            <person name="Hitch T.C.A."/>
            <person name="Clavel T."/>
        </authorList>
    </citation>
    <scope>NUCLEOTIDE SEQUENCE [LARGE SCALE GENOMIC DNA]</scope>
    <source>
        <strain evidence="4 5">BL-389-WT-3D</strain>
    </source>
</reference>
<feature type="region of interest" description="Disordered" evidence="1">
    <location>
        <begin position="201"/>
        <end position="275"/>
    </location>
</feature>
<dbReference type="AlphaFoldDB" id="A0A844F7U6"/>
<evidence type="ECO:0000256" key="1">
    <source>
        <dbReference type="SAM" id="MobiDB-lite"/>
    </source>
</evidence>
<keyword evidence="2" id="KW-0472">Membrane</keyword>
<sequence length="1092" mass="124952">MNNPEEQQIALIPRNFIERGTFMGGMFKIRNAIEGAILAIGIAIPIVHLPLSLTIRIIILCMTSLPAAMVALIGIGGESLTAFLMNAVRFLFNRRILYRLDTKPEPKGKQRKNPRQKEPKTKKNREKKEKLSPQPMETATHDEEVPCNMPSSSEEEILPDSKVASTPASKKKERRLYDISTKRGIKKQAREDIRILKFEKKQRKKEQAKALKLAKREKKQRLKTEKQRHKEKLHQDKLAQKEAKRLEKAAKKEARSNKKQPDPSPSVSSKKKKRKDMTLEDYLPIDKIANGIIYTTDHRYVKILEIEPINFLLRSAREQQGIIYSFISYLKISPVKLQIKMISKKADINKHLEQAALELSRETNPHCRELQKDYIQFVKKLSSREAVSRRFFLIFEYEPFNVNRKVEEKEILAALETAAQTAKTFLYQCGNQVVTHDNEDEFTTDVLYTLLNRTLCTEKPLQDRIADVLARYMKEGRQEELDHIRINEFIAPESVDFRHSNYVRINGIYHAYLLVPSDGYKQKVAPGWLSLLINAGEGIDIDFYLHKQPKDKIQQRLGQQIRINRSKIKDASDTNADFDDLDSAIRSGYFLKAGLANNEDFYYINLLITITASDLEELQWRIQEMKKLLISQDMDLHSCYFLQEQGFLSSLPLANLDKKLYELSKRNVLTTGAASCYPFTSYSICDDNGILFGVNKHNNSLVIADIFDSKQYKNSNICILGCSGAGKTFTMQTMALRMRRKGIQVFIIAPLKGHEFYRACKNVGGEFIQISPASQNCINVMEIRKVDNSVNELLDGPTLDASALASKIQRLHIFFSLLIPDMNHEEKQLLDEALIKTYARKGITHKNESLLDTDHPDQYKEMPILEDVYNILMESPDTKRLAHILNRLVHGSASSFNQKTNVDLTNKYTVLDISELTGSSDLLTVGMFVALDYVWDKAKENRTEEKAIFVDEVWQLIGASSNRLAAEFVLEIAKIIRAYSGAGIFATQDLNDFFALDDGKYGKGIINNCKTKIILNMEDEEAQRVKNILHLSETEVMNITHFQRGNGLISTNNNNITVEFKASTLEKELITTDRQELLEIIERQKHKEAKAG</sequence>
<dbReference type="InterPro" id="IPR027417">
    <property type="entry name" value="P-loop_NTPase"/>
</dbReference>
<dbReference type="Pfam" id="PF19044">
    <property type="entry name" value="P-loop_TraG"/>
    <property type="match status" value="1"/>
</dbReference>
<name>A0A844F7U6_CLOSV</name>
<feature type="transmembrane region" description="Helical" evidence="2">
    <location>
        <begin position="65"/>
        <end position="92"/>
    </location>
</feature>
<dbReference type="InterPro" id="IPR043964">
    <property type="entry name" value="P-loop_TraG"/>
</dbReference>
<evidence type="ECO:0000313" key="4">
    <source>
        <dbReference type="EMBL" id="MSS39377.1"/>
    </source>
</evidence>
<feature type="compositionally biased region" description="Basic residues" evidence="1">
    <location>
        <begin position="210"/>
        <end position="232"/>
    </location>
</feature>
<comment type="caution">
    <text evidence="4">The sequence shown here is derived from an EMBL/GenBank/DDBJ whole genome shotgun (WGS) entry which is preliminary data.</text>
</comment>
<evidence type="ECO:0000313" key="5">
    <source>
        <dbReference type="Proteomes" id="UP000462363"/>
    </source>
</evidence>
<proteinExistence type="predicted"/>
<dbReference type="Proteomes" id="UP000462363">
    <property type="component" value="Unassembled WGS sequence"/>
</dbReference>
<organism evidence="4 5">
    <name type="scientific">Clostridium scindens (strain JCM 10418 / VPI 12708)</name>
    <dbReference type="NCBI Taxonomy" id="29347"/>
    <lineage>
        <taxon>Bacteria</taxon>
        <taxon>Bacillati</taxon>
        <taxon>Bacillota</taxon>
        <taxon>Clostridia</taxon>
        <taxon>Lachnospirales</taxon>
        <taxon>Lachnospiraceae</taxon>
    </lineage>
</organism>
<feature type="compositionally biased region" description="Basic and acidic residues" evidence="1">
    <location>
        <begin position="115"/>
        <end position="131"/>
    </location>
</feature>
<gene>
    <name evidence="4" type="ORF">FYJ37_03150</name>
</gene>
<dbReference type="PANTHER" id="PTHR30121">
    <property type="entry name" value="UNCHARACTERIZED PROTEIN YJGR-RELATED"/>
    <property type="match status" value="1"/>
</dbReference>
<dbReference type="InterPro" id="IPR051162">
    <property type="entry name" value="T4SS_component"/>
</dbReference>
<feature type="domain" description="TraG P-loop" evidence="3">
    <location>
        <begin position="896"/>
        <end position="1047"/>
    </location>
</feature>
<accession>A0A844F7U6</accession>